<name>A0AAV1YP82_9ARAC</name>
<gene>
    <name evidence="2" type="ORF">LARSCL_LOCUS5</name>
</gene>
<evidence type="ECO:0000313" key="2">
    <source>
        <dbReference type="EMBL" id="CAL1260731.1"/>
    </source>
</evidence>
<feature type="region of interest" description="Disordered" evidence="1">
    <location>
        <begin position="50"/>
        <end position="69"/>
    </location>
</feature>
<dbReference type="EMBL" id="CAXIEN010000001">
    <property type="protein sequence ID" value="CAL1260731.1"/>
    <property type="molecule type" value="Genomic_DNA"/>
</dbReference>
<dbReference type="Proteomes" id="UP001497382">
    <property type="component" value="Unassembled WGS sequence"/>
</dbReference>
<reference evidence="2 3" key="1">
    <citation type="submission" date="2024-04" db="EMBL/GenBank/DDBJ databases">
        <authorList>
            <person name="Rising A."/>
            <person name="Reimegard J."/>
            <person name="Sonavane S."/>
            <person name="Akerstrom W."/>
            <person name="Nylinder S."/>
            <person name="Hedman E."/>
            <person name="Kallberg Y."/>
        </authorList>
    </citation>
    <scope>NUCLEOTIDE SEQUENCE [LARGE SCALE GENOMIC DNA]</scope>
</reference>
<organism evidence="2 3">
    <name type="scientific">Larinioides sclopetarius</name>
    <dbReference type="NCBI Taxonomy" id="280406"/>
    <lineage>
        <taxon>Eukaryota</taxon>
        <taxon>Metazoa</taxon>
        <taxon>Ecdysozoa</taxon>
        <taxon>Arthropoda</taxon>
        <taxon>Chelicerata</taxon>
        <taxon>Arachnida</taxon>
        <taxon>Araneae</taxon>
        <taxon>Araneomorphae</taxon>
        <taxon>Entelegynae</taxon>
        <taxon>Araneoidea</taxon>
        <taxon>Araneidae</taxon>
        <taxon>Larinioides</taxon>
    </lineage>
</organism>
<evidence type="ECO:0000313" key="3">
    <source>
        <dbReference type="Proteomes" id="UP001497382"/>
    </source>
</evidence>
<comment type="caution">
    <text evidence="2">The sequence shown here is derived from an EMBL/GenBank/DDBJ whole genome shotgun (WGS) entry which is preliminary data.</text>
</comment>
<evidence type="ECO:0000256" key="1">
    <source>
        <dbReference type="SAM" id="MobiDB-lite"/>
    </source>
</evidence>
<accession>A0AAV1YP82</accession>
<proteinExistence type="predicted"/>
<dbReference type="AlphaFoldDB" id="A0AAV1YP82"/>
<keyword evidence="3" id="KW-1185">Reference proteome</keyword>
<protein>
    <submittedName>
        <fullName evidence="2">Uncharacterized protein</fullName>
    </submittedName>
</protein>
<sequence length="69" mass="7376">MKYVLKCFQLRPPHLLKPALEAGIYMIQVPVLKGAVKGRDFSLRDAFSGCRGAQAGSKDSGAECPANPA</sequence>